<dbReference type="EMBL" id="JAMYWD010000012">
    <property type="protein sequence ID" value="KAJ4951438.1"/>
    <property type="molecule type" value="Genomic_DNA"/>
</dbReference>
<evidence type="ECO:0000256" key="3">
    <source>
        <dbReference type="SAM" id="MobiDB-lite"/>
    </source>
</evidence>
<dbReference type="Pfam" id="PF02162">
    <property type="entry name" value="XYPPX"/>
    <property type="match status" value="2"/>
</dbReference>
<dbReference type="AlphaFoldDB" id="A0A9Q0JV53"/>
<evidence type="ECO:0000313" key="5">
    <source>
        <dbReference type="Proteomes" id="UP001141806"/>
    </source>
</evidence>
<protein>
    <recommendedName>
        <fullName evidence="1">Rhodopsin</fullName>
    </recommendedName>
</protein>
<dbReference type="SUPFAM" id="SSF81995">
    <property type="entry name" value="beta-sandwich domain of Sec23/24"/>
    <property type="match status" value="1"/>
</dbReference>
<feature type="compositionally biased region" description="Low complexity" evidence="3">
    <location>
        <begin position="27"/>
        <end position="37"/>
    </location>
</feature>
<dbReference type="PRINTS" id="PR00239">
    <property type="entry name" value="RHODOPSNTAIL"/>
</dbReference>
<keyword evidence="5" id="KW-1185">Reference proteome</keyword>
<proteinExistence type="predicted"/>
<feature type="compositionally biased region" description="Pro residues" evidence="3">
    <location>
        <begin position="53"/>
        <end position="65"/>
    </location>
</feature>
<dbReference type="InterPro" id="IPR006031">
    <property type="entry name" value="XYPPX"/>
</dbReference>
<name>A0A9Q0JV53_9MAGN</name>
<reference evidence="4" key="1">
    <citation type="journal article" date="2023" name="Plant J.">
        <title>The genome of the king protea, Protea cynaroides.</title>
        <authorList>
            <person name="Chang J."/>
            <person name="Duong T.A."/>
            <person name="Schoeman C."/>
            <person name="Ma X."/>
            <person name="Roodt D."/>
            <person name="Barker N."/>
            <person name="Li Z."/>
            <person name="Van de Peer Y."/>
            <person name="Mizrachi E."/>
        </authorList>
    </citation>
    <scope>NUCLEOTIDE SEQUENCE</scope>
    <source>
        <tissue evidence="4">Young leaves</tissue>
    </source>
</reference>
<evidence type="ECO:0000256" key="1">
    <source>
        <dbReference type="ARBA" id="ARBA00013487"/>
    </source>
</evidence>
<accession>A0A9Q0JV53</accession>
<dbReference type="PANTHER" id="PTHR31248">
    <property type="entry name" value="DOMAIN PROTEIN, PUTATIVE (AFU_ORTHOLOGUE AFUA_5G04290)-RELATED"/>
    <property type="match status" value="1"/>
</dbReference>
<organism evidence="4 5">
    <name type="scientific">Protea cynaroides</name>
    <dbReference type="NCBI Taxonomy" id="273540"/>
    <lineage>
        <taxon>Eukaryota</taxon>
        <taxon>Viridiplantae</taxon>
        <taxon>Streptophyta</taxon>
        <taxon>Embryophyta</taxon>
        <taxon>Tracheophyta</taxon>
        <taxon>Spermatophyta</taxon>
        <taxon>Magnoliopsida</taxon>
        <taxon>Proteales</taxon>
        <taxon>Proteaceae</taxon>
        <taxon>Protea</taxon>
    </lineage>
</organism>
<evidence type="ECO:0000313" key="4">
    <source>
        <dbReference type="EMBL" id="KAJ4951438.1"/>
    </source>
</evidence>
<dbReference type="PANTHER" id="PTHR31248:SF2">
    <property type="entry name" value="DOMAIN PROTEIN, PUTATIVE (AFU_ORTHOLOGUE AFUA_5G04290)-RELATED"/>
    <property type="match status" value="1"/>
</dbReference>
<feature type="region of interest" description="Disordered" evidence="3">
    <location>
        <begin position="27"/>
        <end position="77"/>
    </location>
</feature>
<gene>
    <name evidence="4" type="ORF">NE237_028270</name>
</gene>
<dbReference type="Proteomes" id="UP001141806">
    <property type="component" value="Unassembled WGS sequence"/>
</dbReference>
<comment type="caution">
    <text evidence="4">The sequence shown here is derived from an EMBL/GenBank/DDBJ whole genome shotgun (WGS) entry which is preliminary data.</text>
</comment>
<evidence type="ECO:0000256" key="2">
    <source>
        <dbReference type="ARBA" id="ARBA00043946"/>
    </source>
</evidence>
<sequence length="333" mass="34959">MGGGKDKQDDSTDKGFLSNLAHGVAGYGHYPSHGYPPQGYPPQGYPSQGYPPQGYPPQGYPPAGYPPQGGYPPAGYPPPGAYPPAGYPPSAPHYPGHGSGHGSGPGMMPLLAGGAAAAAAAYGAHHMSHGSHHYGHGAFMGHHGKHGKFKHGKFKHGKYGRFGHGKHGMFGGKHGMFGGKFKKWNGGKDRVAGIQSGRACKLLETLKKVKGQASVQALRVLLQVVSAHASAKKTVVDEGSANLISSLLGEREAQQYSSVIPISATTYCPCIFITTAIQLGRKALFSGTPVLSCLLSIGLSLCFCPCDVNDVHSLNYEVEPLIEDISFHILNVQ</sequence>
<comment type="subcellular location">
    <subcellularLocation>
        <location evidence="2">Cell projection</location>
        <location evidence="2">Rhabdomere membrane</location>
        <topology evidence="2">Multi-pass membrane protein</topology>
    </subcellularLocation>
</comment>